<proteinExistence type="evidence at transcript level"/>
<evidence type="ECO:0000313" key="1">
    <source>
        <dbReference type="EMBL" id="JAC19238.1"/>
    </source>
</evidence>
<sequence>MVSCLAAPPTLADVAAAAMLKADTLFGMPPCLCCGVLPALTLVFAQPAPAEAGVAVPKGSKRSAPLAAVGDLASSRLTVGTVDDAGAALANGSKAGAVAEEDRSPSSGGWADAWLTSKSKFDVGWLVRDVPSRSSTVWSEGTAGPLPFPLPSSMEKLARLSRSTSFALGRGGGTAVSLLAAALPPSAAGLRIGPSRFSADVVVLAMSPSECCGEVSRLGRLGVGGGGGLGGAFREKWPMQASSSSSVLNRTAALVSRCSRSAHRPLVSRWLGVSPTRHIQGEHEALGVAVRFLNAV</sequence>
<dbReference type="EMBL" id="GBBK01005244">
    <property type="protein sequence ID" value="JAC19238.1"/>
    <property type="molecule type" value="mRNA"/>
</dbReference>
<organism evidence="1">
    <name type="scientific">Amblyomma cajennense</name>
    <name type="common">Cayenne tick</name>
    <name type="synonym">Acarus cajennensis</name>
    <dbReference type="NCBI Taxonomy" id="34607"/>
    <lineage>
        <taxon>Eukaryota</taxon>
        <taxon>Metazoa</taxon>
        <taxon>Ecdysozoa</taxon>
        <taxon>Arthropoda</taxon>
        <taxon>Chelicerata</taxon>
        <taxon>Arachnida</taxon>
        <taxon>Acari</taxon>
        <taxon>Parasitiformes</taxon>
        <taxon>Ixodida</taxon>
        <taxon>Ixodoidea</taxon>
        <taxon>Ixodidae</taxon>
        <taxon>Amblyomminae</taxon>
        <taxon>Amblyomma</taxon>
    </lineage>
</organism>
<dbReference type="AlphaFoldDB" id="A0A023FEF5"/>
<reference evidence="1" key="1">
    <citation type="submission" date="2014-03" db="EMBL/GenBank/DDBJ databases">
        <title>The sialotranscriptome of Amblyomma triste, Amblyomma parvum and Amblyomma cajennense ticks, uncovered by 454-based RNA-seq.</title>
        <authorList>
            <person name="Garcia G.R."/>
            <person name="Gardinassi L.G."/>
            <person name="Ribeiro J.M."/>
            <person name="Anatriello E."/>
            <person name="Ferreira B.R."/>
            <person name="Moreira H.N."/>
            <person name="Mafra C."/>
            <person name="Olegario M.M."/>
            <person name="Szabo P.J."/>
            <person name="Miranda-Santos I.K."/>
            <person name="Maruyama S.R."/>
        </authorList>
    </citation>
    <scope>NUCLEOTIDE SEQUENCE</scope>
    <source>
        <strain evidence="1">Uberlandia</strain>
        <tissue evidence="1">Salivary glands</tissue>
    </source>
</reference>
<name>A0A023FEF5_AMBCJ</name>
<protein>
    <submittedName>
        <fullName evidence="1">Putative secreted protein</fullName>
    </submittedName>
</protein>
<accession>A0A023FEF5</accession>